<evidence type="ECO:0000313" key="2">
    <source>
        <dbReference type="EMBL" id="OCK77147.1"/>
    </source>
</evidence>
<protein>
    <submittedName>
        <fullName evidence="2">Uncharacterized protein</fullName>
    </submittedName>
</protein>
<gene>
    <name evidence="2" type="ORF">K432DRAFT_407578</name>
</gene>
<feature type="region of interest" description="Disordered" evidence="1">
    <location>
        <begin position="1"/>
        <end position="35"/>
    </location>
</feature>
<dbReference type="AlphaFoldDB" id="A0A8E2JCA7"/>
<proteinExistence type="predicted"/>
<reference evidence="2 3" key="1">
    <citation type="journal article" date="2016" name="Nat. Commun.">
        <title>Ectomycorrhizal ecology is imprinted in the genome of the dominant symbiotic fungus Cenococcum geophilum.</title>
        <authorList>
            <consortium name="DOE Joint Genome Institute"/>
            <person name="Peter M."/>
            <person name="Kohler A."/>
            <person name="Ohm R.A."/>
            <person name="Kuo A."/>
            <person name="Krutzmann J."/>
            <person name="Morin E."/>
            <person name="Arend M."/>
            <person name="Barry K.W."/>
            <person name="Binder M."/>
            <person name="Choi C."/>
            <person name="Clum A."/>
            <person name="Copeland A."/>
            <person name="Grisel N."/>
            <person name="Haridas S."/>
            <person name="Kipfer T."/>
            <person name="LaButti K."/>
            <person name="Lindquist E."/>
            <person name="Lipzen A."/>
            <person name="Maire R."/>
            <person name="Meier B."/>
            <person name="Mihaltcheva S."/>
            <person name="Molinier V."/>
            <person name="Murat C."/>
            <person name="Poggeler S."/>
            <person name="Quandt C.A."/>
            <person name="Sperisen C."/>
            <person name="Tritt A."/>
            <person name="Tisserant E."/>
            <person name="Crous P.W."/>
            <person name="Henrissat B."/>
            <person name="Nehls U."/>
            <person name="Egli S."/>
            <person name="Spatafora J.W."/>
            <person name="Grigoriev I.V."/>
            <person name="Martin F.M."/>
        </authorList>
    </citation>
    <scope>NUCLEOTIDE SEQUENCE [LARGE SCALE GENOMIC DNA]</scope>
    <source>
        <strain evidence="2 3">CBS 459.81</strain>
    </source>
</reference>
<dbReference type="OrthoDB" id="74183at2759"/>
<evidence type="ECO:0000256" key="1">
    <source>
        <dbReference type="SAM" id="MobiDB-lite"/>
    </source>
</evidence>
<keyword evidence="3" id="KW-1185">Reference proteome</keyword>
<name>A0A8E2JCA7_9PEZI</name>
<feature type="non-terminal residue" evidence="2">
    <location>
        <position position="124"/>
    </location>
</feature>
<accession>A0A8E2JCA7</accession>
<organism evidence="2 3">
    <name type="scientific">Lepidopterella palustris CBS 459.81</name>
    <dbReference type="NCBI Taxonomy" id="1314670"/>
    <lineage>
        <taxon>Eukaryota</taxon>
        <taxon>Fungi</taxon>
        <taxon>Dikarya</taxon>
        <taxon>Ascomycota</taxon>
        <taxon>Pezizomycotina</taxon>
        <taxon>Dothideomycetes</taxon>
        <taxon>Pleosporomycetidae</taxon>
        <taxon>Mytilinidiales</taxon>
        <taxon>Argynnaceae</taxon>
        <taxon>Lepidopterella</taxon>
    </lineage>
</organism>
<sequence length="124" mass="13253">GVETGDREDDEEAGKENEEGDEDNDDDFPLPSPADAAAAVEAGLSLFSLRIPGVMTVEEVIEQIDLDQVSIEMEADEVVQMEDLVSWDPSDSLLDPRTLKGFIAEFAACVGPGVASGMVVRLGR</sequence>
<evidence type="ECO:0000313" key="3">
    <source>
        <dbReference type="Proteomes" id="UP000250266"/>
    </source>
</evidence>
<dbReference type="Proteomes" id="UP000250266">
    <property type="component" value="Unassembled WGS sequence"/>
</dbReference>
<dbReference type="EMBL" id="KV745151">
    <property type="protein sequence ID" value="OCK77147.1"/>
    <property type="molecule type" value="Genomic_DNA"/>
</dbReference>
<feature type="compositionally biased region" description="Acidic residues" evidence="1">
    <location>
        <begin position="1"/>
        <end position="28"/>
    </location>
</feature>